<protein>
    <submittedName>
        <fullName evidence="1">Uncharacterized protein</fullName>
    </submittedName>
</protein>
<accession>A0AC60VWU6</accession>
<name>A0AC60VWU6_9ARCH</name>
<evidence type="ECO:0000313" key="2">
    <source>
        <dbReference type="Proteomes" id="UP000559653"/>
    </source>
</evidence>
<proteinExistence type="predicted"/>
<comment type="caution">
    <text evidence="1">The sequence shown here is derived from an EMBL/GenBank/DDBJ whole genome shotgun (WGS) entry which is preliminary data.</text>
</comment>
<reference evidence="1 2" key="1">
    <citation type="journal article" date="2020" name="Appl. Environ. Microbiol.">
        <title>Genomic Characteristics of a Novel Species of Ammonia-Oxidizing Archaea from the Jiulong River Estuary.</title>
        <authorList>
            <person name="Zou D."/>
            <person name="Wan R."/>
            <person name="Han L."/>
            <person name="Xu M.N."/>
            <person name="Liu Y."/>
            <person name="Liu H."/>
            <person name="Kao S.J."/>
            <person name="Li M."/>
        </authorList>
    </citation>
    <scope>NUCLEOTIDE SEQUENCE [LARGE SCALE GENOMIC DNA]</scope>
    <source>
        <strain evidence="1">W1bin1</strain>
    </source>
</reference>
<dbReference type="Proteomes" id="UP000559653">
    <property type="component" value="Unassembled WGS sequence"/>
</dbReference>
<gene>
    <name evidence="1" type="ORF">H2B03_01950</name>
</gene>
<organism evidence="1 2">
    <name type="scientific">Candidatus Nitrosomaritimum aestuariumsis</name>
    <dbReference type="NCBI Taxonomy" id="3342354"/>
    <lineage>
        <taxon>Archaea</taxon>
        <taxon>Nitrososphaerota</taxon>
        <taxon>Nitrososphaeria</taxon>
        <taxon>Nitrosopumilales</taxon>
        <taxon>Nitrosopumilaceae</taxon>
        <taxon>Candidatus Nitrosomaritimum</taxon>
    </lineage>
</organism>
<dbReference type="EMBL" id="JACEMZ010000005">
    <property type="protein sequence ID" value="MBA4451924.1"/>
    <property type="molecule type" value="Genomic_DNA"/>
</dbReference>
<evidence type="ECO:0000313" key="1">
    <source>
        <dbReference type="EMBL" id="MBA4451924.1"/>
    </source>
</evidence>
<sequence>MDIEKKHNVTKVYCSKCDLIFESRERFEKHVDAHSSGIECEACPIDTAISKFVNLFRRKPHSNLE</sequence>